<dbReference type="EMBL" id="CP009110">
    <property type="protein sequence ID" value="AIJ25022.1"/>
    <property type="molecule type" value="Genomic_DNA"/>
</dbReference>
<dbReference type="eggNOG" id="COG1402">
    <property type="taxonomic scope" value="Bacteria"/>
</dbReference>
<dbReference type="InterPro" id="IPR024087">
    <property type="entry name" value="Creatininase-like_sf"/>
</dbReference>
<evidence type="ECO:0000313" key="7">
    <source>
        <dbReference type="Proteomes" id="UP000062973"/>
    </source>
</evidence>
<dbReference type="KEGG" id="amq:AMETH_4930"/>
<dbReference type="InterPro" id="IPR023871">
    <property type="entry name" value="MftE"/>
</dbReference>
<evidence type="ECO:0000313" key="6">
    <source>
        <dbReference type="EMBL" id="AIJ25022.1"/>
    </source>
</evidence>
<dbReference type="GO" id="GO:0046872">
    <property type="term" value="F:metal ion binding"/>
    <property type="evidence" value="ECO:0007669"/>
    <property type="project" value="UniProtKB-KW"/>
</dbReference>
<dbReference type="Gene3D" id="3.40.50.10310">
    <property type="entry name" value="Creatininase"/>
    <property type="match status" value="1"/>
</dbReference>
<sequence>MNLADVAWPELGERRLLAVPLGATEQHGPHLPYTVDTEIAVELCRRLAEACPEVVVAPPLPYGSSGEHAGFPGTLSIGQEVTELLVVELVRSADAFAGVLLVCAHGGNAVPLRRAVAKLRYEGRNVRAWCPDGPADDTHAGRLETSVMLALRPEAVRVNRFEAGATRPLPELIGRLRDEGVRGVSPNGVLGDPAGATAEAGRATLRRWADGLLEAAAAVAKDGIM</sequence>
<keyword evidence="4" id="KW-0862">Zinc</keyword>
<dbReference type="GO" id="GO:0016811">
    <property type="term" value="F:hydrolase activity, acting on carbon-nitrogen (but not peptide) bonds, in linear amides"/>
    <property type="evidence" value="ECO:0007669"/>
    <property type="project" value="TreeGrafter"/>
</dbReference>
<dbReference type="Pfam" id="PF02633">
    <property type="entry name" value="Creatininase"/>
    <property type="match status" value="1"/>
</dbReference>
<name>A0A076N4V3_AMYME</name>
<comment type="similarity">
    <text evidence="5">Belongs to the creatininase superfamily.</text>
</comment>
<protein>
    <submittedName>
        <fullName evidence="6">Creatininase</fullName>
    </submittedName>
</protein>
<evidence type="ECO:0000256" key="5">
    <source>
        <dbReference type="ARBA" id="ARBA00024029"/>
    </source>
</evidence>
<dbReference type="PATRIC" id="fig|1068978.7.peg.5299"/>
<accession>A0A076N4V3</accession>
<reference evidence="6 7" key="1">
    <citation type="submission" date="2014-07" db="EMBL/GenBank/DDBJ databases">
        <title>Whole Genome Sequence of the Amycolatopsis methanolica 239.</title>
        <authorList>
            <person name="Tang B."/>
        </authorList>
    </citation>
    <scope>NUCLEOTIDE SEQUENCE [LARGE SCALE GENOMIC DNA]</scope>
    <source>
        <strain evidence="6 7">239</strain>
    </source>
</reference>
<evidence type="ECO:0000256" key="3">
    <source>
        <dbReference type="ARBA" id="ARBA00022801"/>
    </source>
</evidence>
<dbReference type="OrthoDB" id="9801445at2"/>
<dbReference type="PANTHER" id="PTHR35005:SF1">
    <property type="entry name" value="2-AMINO-5-FORMYLAMINO-6-RIBOSYLAMINOPYRIMIDIN-4(3H)-ONE 5'-MONOPHOSPHATE DEFORMYLASE"/>
    <property type="match status" value="1"/>
</dbReference>
<dbReference type="GO" id="GO:0009231">
    <property type="term" value="P:riboflavin biosynthetic process"/>
    <property type="evidence" value="ECO:0007669"/>
    <property type="project" value="TreeGrafter"/>
</dbReference>
<dbReference type="STRING" id="1068978.AMETH_4930"/>
<dbReference type="RefSeq" id="WP_017983858.1">
    <property type="nucleotide sequence ID" value="NZ_AQUL01000001.1"/>
</dbReference>
<keyword evidence="3" id="KW-0378">Hydrolase</keyword>
<organism evidence="6 7">
    <name type="scientific">Amycolatopsis methanolica 239</name>
    <dbReference type="NCBI Taxonomy" id="1068978"/>
    <lineage>
        <taxon>Bacteria</taxon>
        <taxon>Bacillati</taxon>
        <taxon>Actinomycetota</taxon>
        <taxon>Actinomycetes</taxon>
        <taxon>Pseudonocardiales</taxon>
        <taxon>Pseudonocardiaceae</taxon>
        <taxon>Amycolatopsis</taxon>
        <taxon>Amycolatopsis methanolica group</taxon>
    </lineage>
</organism>
<keyword evidence="2" id="KW-0479">Metal-binding</keyword>
<gene>
    <name evidence="6" type="ORF">AMETH_4930</name>
</gene>
<dbReference type="NCBIfam" id="TIGR03964">
    <property type="entry name" value="mycofact_creat"/>
    <property type="match status" value="1"/>
</dbReference>
<keyword evidence="7" id="KW-1185">Reference proteome</keyword>
<dbReference type="HOGENOM" id="CLU_055029_2_1_11"/>
<dbReference type="AlphaFoldDB" id="A0A076N4V3"/>
<proteinExistence type="inferred from homology"/>
<evidence type="ECO:0000256" key="2">
    <source>
        <dbReference type="ARBA" id="ARBA00022723"/>
    </source>
</evidence>
<evidence type="ECO:0000256" key="4">
    <source>
        <dbReference type="ARBA" id="ARBA00022833"/>
    </source>
</evidence>
<evidence type="ECO:0000256" key="1">
    <source>
        <dbReference type="ARBA" id="ARBA00001947"/>
    </source>
</evidence>
<dbReference type="Proteomes" id="UP000062973">
    <property type="component" value="Chromosome"/>
</dbReference>
<dbReference type="SUPFAM" id="SSF102215">
    <property type="entry name" value="Creatininase"/>
    <property type="match status" value="1"/>
</dbReference>
<dbReference type="PANTHER" id="PTHR35005">
    <property type="entry name" value="3-DEHYDRO-SCYLLO-INOSOSE HYDROLASE"/>
    <property type="match status" value="1"/>
</dbReference>
<comment type="cofactor">
    <cofactor evidence="1">
        <name>Zn(2+)</name>
        <dbReference type="ChEBI" id="CHEBI:29105"/>
    </cofactor>
</comment>
<dbReference type="InterPro" id="IPR003785">
    <property type="entry name" value="Creatininase/forma_Hydrolase"/>
</dbReference>